<evidence type="ECO:0000313" key="3">
    <source>
        <dbReference type="WBParaSite" id="jg25783.2"/>
    </source>
</evidence>
<keyword evidence="2" id="KW-1185">Reference proteome</keyword>
<protein>
    <submittedName>
        <fullName evidence="3">Uncharacterized protein</fullName>
    </submittedName>
</protein>
<proteinExistence type="predicted"/>
<accession>A0A915E1S8</accession>
<dbReference type="Proteomes" id="UP000887574">
    <property type="component" value="Unplaced"/>
</dbReference>
<dbReference type="WBParaSite" id="jg25783.2">
    <property type="protein sequence ID" value="jg25783.2"/>
    <property type="gene ID" value="jg25783"/>
</dbReference>
<reference evidence="3" key="1">
    <citation type="submission" date="2022-11" db="UniProtKB">
        <authorList>
            <consortium name="WormBaseParasite"/>
        </authorList>
    </citation>
    <scope>IDENTIFICATION</scope>
</reference>
<sequence length="123" mass="12868">MSHKAAEVNSEGDLNGGEPGDEGEPAGAAANKNNEVNDEIRSGQGEFLAERQPGGRVKLEEVNQAKQDGAKAMDAPLLKAAQDTANNEVVKKTDEGADEAVVDLPKAAKEISNEAENADDKNL</sequence>
<evidence type="ECO:0000256" key="1">
    <source>
        <dbReference type="SAM" id="MobiDB-lite"/>
    </source>
</evidence>
<feature type="region of interest" description="Disordered" evidence="1">
    <location>
        <begin position="1"/>
        <end position="57"/>
    </location>
</feature>
<name>A0A915E1S8_9BILA</name>
<dbReference type="AlphaFoldDB" id="A0A915E1S8"/>
<evidence type="ECO:0000313" key="2">
    <source>
        <dbReference type="Proteomes" id="UP000887574"/>
    </source>
</evidence>
<organism evidence="2 3">
    <name type="scientific">Ditylenchus dipsaci</name>
    <dbReference type="NCBI Taxonomy" id="166011"/>
    <lineage>
        <taxon>Eukaryota</taxon>
        <taxon>Metazoa</taxon>
        <taxon>Ecdysozoa</taxon>
        <taxon>Nematoda</taxon>
        <taxon>Chromadorea</taxon>
        <taxon>Rhabditida</taxon>
        <taxon>Tylenchina</taxon>
        <taxon>Tylenchomorpha</taxon>
        <taxon>Sphaerularioidea</taxon>
        <taxon>Anguinidae</taxon>
        <taxon>Anguininae</taxon>
        <taxon>Ditylenchus</taxon>
    </lineage>
</organism>